<feature type="coiled-coil region" evidence="1">
    <location>
        <begin position="60"/>
        <end position="87"/>
    </location>
</feature>
<evidence type="ECO:0000256" key="1">
    <source>
        <dbReference type="SAM" id="Coils"/>
    </source>
</evidence>
<evidence type="ECO:0000256" key="2">
    <source>
        <dbReference type="SAM" id="Phobius"/>
    </source>
</evidence>
<name>F0QBP3_PARA1</name>
<dbReference type="EMBL" id="CP002521">
    <property type="protein sequence ID" value="ADX47402.1"/>
    <property type="molecule type" value="Genomic_DNA"/>
</dbReference>
<evidence type="ECO:0000313" key="4">
    <source>
        <dbReference type="Proteomes" id="UP000002482"/>
    </source>
</evidence>
<sequence length="102" mass="11401">MNKTTAGRLMRFDPTINTGTIVQTLVFVGSVTLAYGAYREDQTRQDGRIAQVEVLAEKDRDATRESLREIKGRVDDLQRSNQDIKESLAILRGHAVEPGGRK</sequence>
<dbReference type="Proteomes" id="UP000002482">
    <property type="component" value="Chromosome"/>
</dbReference>
<keyword evidence="2" id="KW-0812">Transmembrane</keyword>
<dbReference type="HOGENOM" id="CLU_2271228_0_0_4"/>
<keyword evidence="1" id="KW-0175">Coiled coil</keyword>
<dbReference type="AlphaFoldDB" id="F0QBP3"/>
<accession>F0QBP3</accession>
<reference evidence="3" key="1">
    <citation type="submission" date="2011-02" db="EMBL/GenBank/DDBJ databases">
        <title>Complete sequence of Acidovorax avenae subsp. avenae ATCC 19860.</title>
        <authorList>
            <consortium name="US DOE Joint Genome Institute"/>
            <person name="Lucas S."/>
            <person name="Copeland A."/>
            <person name="Lapidus A."/>
            <person name="Cheng J.-F."/>
            <person name="Goodwin L."/>
            <person name="Pitluck S."/>
            <person name="Chertkov O."/>
            <person name="Held B."/>
            <person name="Detter J.C."/>
            <person name="Han C."/>
            <person name="Tapia R."/>
            <person name="Land M."/>
            <person name="Hauser L."/>
            <person name="Kyrpides N."/>
            <person name="Ivanova N."/>
            <person name="Ovchinnikova G."/>
            <person name="Pagani I."/>
            <person name="Gordon S."/>
            <person name="Woyke T."/>
        </authorList>
    </citation>
    <scope>NUCLEOTIDE SEQUENCE</scope>
    <source>
        <strain evidence="3">ATCC 19860</strain>
    </source>
</reference>
<keyword evidence="2" id="KW-0472">Membrane</keyword>
<gene>
    <name evidence="3" type="ordered locus">Acav_3501</name>
</gene>
<feature type="transmembrane region" description="Helical" evidence="2">
    <location>
        <begin position="20"/>
        <end position="38"/>
    </location>
</feature>
<keyword evidence="4" id="KW-1185">Reference proteome</keyword>
<protein>
    <submittedName>
        <fullName evidence="3">Uncharacterized protein</fullName>
    </submittedName>
</protein>
<organism evidence="3 4">
    <name type="scientific">Paracidovorax avenae (strain ATCC 19860 / DSM 7227 / CCUG 15838 / JCM 20985 / LMG 2117 / NCPPB 1011)</name>
    <name type="common">Acidovorax avenae</name>
    <dbReference type="NCBI Taxonomy" id="643561"/>
    <lineage>
        <taxon>Bacteria</taxon>
        <taxon>Pseudomonadati</taxon>
        <taxon>Pseudomonadota</taxon>
        <taxon>Betaproteobacteria</taxon>
        <taxon>Burkholderiales</taxon>
        <taxon>Comamonadaceae</taxon>
        <taxon>Paracidovorax</taxon>
    </lineage>
</organism>
<dbReference type="KEGG" id="aaa:Acav_3501"/>
<keyword evidence="2" id="KW-1133">Transmembrane helix</keyword>
<evidence type="ECO:0000313" key="3">
    <source>
        <dbReference type="EMBL" id="ADX47402.1"/>
    </source>
</evidence>
<proteinExistence type="predicted"/>